<dbReference type="InterPro" id="IPR051677">
    <property type="entry name" value="AfsR-DnrI-RedD_regulator"/>
</dbReference>
<dbReference type="SMART" id="SM00862">
    <property type="entry name" value="Trans_reg_C"/>
    <property type="match status" value="1"/>
</dbReference>
<evidence type="ECO:0000313" key="8">
    <source>
        <dbReference type="EMBL" id="SNT52499.1"/>
    </source>
</evidence>
<dbReference type="PANTHER" id="PTHR35807:SF1">
    <property type="entry name" value="TRANSCRIPTIONAL REGULATOR REDD"/>
    <property type="match status" value="1"/>
</dbReference>
<keyword evidence="5" id="KW-0804">Transcription</keyword>
<name>A0A239NED6_9ACTN</name>
<keyword evidence="9" id="KW-1185">Reference proteome</keyword>
<dbReference type="GO" id="GO:0006355">
    <property type="term" value="P:regulation of DNA-templated transcription"/>
    <property type="evidence" value="ECO:0007669"/>
    <property type="project" value="InterPro"/>
</dbReference>
<dbReference type="InterPro" id="IPR005158">
    <property type="entry name" value="BTAD"/>
</dbReference>
<dbReference type="Gene3D" id="1.10.10.10">
    <property type="entry name" value="Winged helix-like DNA-binding domain superfamily/Winged helix DNA-binding domain"/>
    <property type="match status" value="1"/>
</dbReference>
<dbReference type="RefSeq" id="WP_245939273.1">
    <property type="nucleotide sequence ID" value="NZ_FZOF01000034.1"/>
</dbReference>
<dbReference type="InterPro" id="IPR036388">
    <property type="entry name" value="WH-like_DNA-bd_sf"/>
</dbReference>
<evidence type="ECO:0000256" key="1">
    <source>
        <dbReference type="ARBA" id="ARBA00005820"/>
    </source>
</evidence>
<evidence type="ECO:0000256" key="4">
    <source>
        <dbReference type="ARBA" id="ARBA00023125"/>
    </source>
</evidence>
<dbReference type="InterPro" id="IPR011990">
    <property type="entry name" value="TPR-like_helical_dom_sf"/>
</dbReference>
<dbReference type="Gene3D" id="1.25.40.10">
    <property type="entry name" value="Tetratricopeptide repeat domain"/>
    <property type="match status" value="1"/>
</dbReference>
<evidence type="ECO:0000256" key="2">
    <source>
        <dbReference type="ARBA" id="ARBA00023012"/>
    </source>
</evidence>
<dbReference type="GO" id="GO:0043531">
    <property type="term" value="F:ADP binding"/>
    <property type="evidence" value="ECO:0007669"/>
    <property type="project" value="InterPro"/>
</dbReference>
<dbReference type="PANTHER" id="PTHR35807">
    <property type="entry name" value="TRANSCRIPTIONAL REGULATOR REDD-RELATED"/>
    <property type="match status" value="1"/>
</dbReference>
<dbReference type="SUPFAM" id="SSF46894">
    <property type="entry name" value="C-terminal effector domain of the bipartite response regulators"/>
    <property type="match status" value="1"/>
</dbReference>
<dbReference type="PRINTS" id="PR00364">
    <property type="entry name" value="DISEASERSIST"/>
</dbReference>
<proteinExistence type="inferred from homology"/>
<dbReference type="InterPro" id="IPR027417">
    <property type="entry name" value="P-loop_NTPase"/>
</dbReference>
<gene>
    <name evidence="8" type="ORF">SAMN05216252_13413</name>
</gene>
<reference evidence="8 9" key="1">
    <citation type="submission" date="2017-06" db="EMBL/GenBank/DDBJ databases">
        <authorList>
            <person name="Kim H.J."/>
            <person name="Triplett B.A."/>
        </authorList>
    </citation>
    <scope>NUCLEOTIDE SEQUENCE [LARGE SCALE GENOMIC DNA]</scope>
    <source>
        <strain evidence="8 9">CGMCC 4.1858</strain>
    </source>
</reference>
<sequence>MHTGVEFSVLGPVRLHKEGVEAGAGQPRQCAVLASLLFRAGRPVSLSRLVEDVWGDDAPPSAVGSVRTYVYRLRQALGEHADSSVSRVDGGYLLRIRPDALDLNRFKATMARAREARGSGDLASAASLLTEGLEMWKGVPLAGVPGPFADQQRSVLGELRLACSEEQLACDVERGRYTEAVTELSALHVEHPLRERICGLLMTALYGAGRQSEALTIYHTTSHLLRQRLGVSPSPELQHVHERILSGRIQLAPSAERPKGATRTPRPHVPAQLPAALPSLVGRERDQEQIERLCANAEESSSVAICAVGGLAGVGKTAFAITVAHRLADRFPDGQLFADLQGAGPEAEPRDPAHVLGGFLQALGVRLEDMPDTTQARGLMFRGLLANRRVLVVLDNAWNTDQLKHLLPGSAGSMALVTSRMQLHALVAAYQALPLTLMPLSLKDARTVLALRLGAARTAAEPEAVDRIIRLAGQLPLALANVAARAAYRPQLRLASLADEYEAPEHNTLDAFATDEDQALDVRASITRSYRLLDTETAALFRDLSAYPNPMFTASQVADLGGRPEGRVRQVLSRLTRAHLVSEIGPGRYCWNRLVAAYAAEQAGRGLFDQGKPARLQGEPGPASRLLSQAPCGDDATVRSRDRAVPKWGHALPGGAVIRRPTGGKVFDAQDAHDGSRAVRPV</sequence>
<dbReference type="InterPro" id="IPR016032">
    <property type="entry name" value="Sig_transdc_resp-reg_C-effctor"/>
</dbReference>
<dbReference type="SUPFAM" id="SSF52540">
    <property type="entry name" value="P-loop containing nucleoside triphosphate hydrolases"/>
    <property type="match status" value="1"/>
</dbReference>
<dbReference type="EMBL" id="FZOF01000034">
    <property type="protein sequence ID" value="SNT52499.1"/>
    <property type="molecule type" value="Genomic_DNA"/>
</dbReference>
<feature type="domain" description="OmpR/PhoB-type" evidence="7">
    <location>
        <begin position="1"/>
        <end position="96"/>
    </location>
</feature>
<dbReference type="Gene3D" id="3.40.50.300">
    <property type="entry name" value="P-loop containing nucleotide triphosphate hydrolases"/>
    <property type="match status" value="1"/>
</dbReference>
<dbReference type="CDD" id="cd15831">
    <property type="entry name" value="BTAD"/>
    <property type="match status" value="1"/>
</dbReference>
<dbReference type="InterPro" id="IPR002182">
    <property type="entry name" value="NB-ARC"/>
</dbReference>
<dbReference type="Pfam" id="PF00931">
    <property type="entry name" value="NB-ARC"/>
    <property type="match status" value="1"/>
</dbReference>
<dbReference type="Pfam" id="PF03704">
    <property type="entry name" value="BTAD"/>
    <property type="match status" value="1"/>
</dbReference>
<keyword evidence="2" id="KW-0902">Two-component regulatory system</keyword>
<dbReference type="InterPro" id="IPR001867">
    <property type="entry name" value="OmpR/PhoB-type_DNA-bd"/>
</dbReference>
<dbReference type="GO" id="GO:0003677">
    <property type="term" value="F:DNA binding"/>
    <property type="evidence" value="ECO:0007669"/>
    <property type="project" value="UniProtKB-UniRule"/>
</dbReference>
<dbReference type="PROSITE" id="PS51755">
    <property type="entry name" value="OMPR_PHOB"/>
    <property type="match status" value="1"/>
</dbReference>
<evidence type="ECO:0000256" key="5">
    <source>
        <dbReference type="ARBA" id="ARBA00023163"/>
    </source>
</evidence>
<dbReference type="Proteomes" id="UP000198280">
    <property type="component" value="Unassembled WGS sequence"/>
</dbReference>
<feature type="DNA-binding region" description="OmpR/PhoB-type" evidence="6">
    <location>
        <begin position="1"/>
        <end position="96"/>
    </location>
</feature>
<evidence type="ECO:0000256" key="6">
    <source>
        <dbReference type="PROSITE-ProRule" id="PRU01091"/>
    </source>
</evidence>
<dbReference type="GO" id="GO:0000160">
    <property type="term" value="P:phosphorelay signal transduction system"/>
    <property type="evidence" value="ECO:0007669"/>
    <property type="project" value="UniProtKB-KW"/>
</dbReference>
<evidence type="ECO:0000259" key="7">
    <source>
        <dbReference type="PROSITE" id="PS51755"/>
    </source>
</evidence>
<dbReference type="SMART" id="SM01043">
    <property type="entry name" value="BTAD"/>
    <property type="match status" value="1"/>
</dbReference>
<evidence type="ECO:0000256" key="3">
    <source>
        <dbReference type="ARBA" id="ARBA00023015"/>
    </source>
</evidence>
<accession>A0A239NED6</accession>
<organism evidence="8 9">
    <name type="scientific">Actinacidiphila glaucinigra</name>
    <dbReference type="NCBI Taxonomy" id="235986"/>
    <lineage>
        <taxon>Bacteria</taxon>
        <taxon>Bacillati</taxon>
        <taxon>Actinomycetota</taxon>
        <taxon>Actinomycetes</taxon>
        <taxon>Kitasatosporales</taxon>
        <taxon>Streptomycetaceae</taxon>
        <taxon>Actinacidiphila</taxon>
    </lineage>
</organism>
<protein>
    <submittedName>
        <fullName evidence="8">DNA-binding transcriptional activator of the SARP family</fullName>
    </submittedName>
</protein>
<dbReference type="AlphaFoldDB" id="A0A239NED6"/>
<dbReference type="Pfam" id="PF00486">
    <property type="entry name" value="Trans_reg_C"/>
    <property type="match status" value="1"/>
</dbReference>
<dbReference type="SUPFAM" id="SSF48452">
    <property type="entry name" value="TPR-like"/>
    <property type="match status" value="1"/>
</dbReference>
<evidence type="ECO:0000313" key="9">
    <source>
        <dbReference type="Proteomes" id="UP000198280"/>
    </source>
</evidence>
<keyword evidence="3" id="KW-0805">Transcription regulation</keyword>
<keyword evidence="4 6" id="KW-0238">DNA-binding</keyword>
<comment type="similarity">
    <text evidence="1">Belongs to the AfsR/DnrI/RedD regulatory family.</text>
</comment>